<proteinExistence type="predicted"/>
<sequence length="53" mass="5782">MMIFPSGLAPDSTLVVTVLLSLVWLQKRVLRCSFGNVGSKKSNVHGHCRVMAP</sequence>
<evidence type="ECO:0000313" key="2">
    <source>
        <dbReference type="EMBL" id="JAH40999.1"/>
    </source>
</evidence>
<reference evidence="2" key="1">
    <citation type="submission" date="2014-11" db="EMBL/GenBank/DDBJ databases">
        <authorList>
            <person name="Amaro Gonzalez C."/>
        </authorList>
    </citation>
    <scope>NUCLEOTIDE SEQUENCE</scope>
</reference>
<keyword evidence="1" id="KW-0732">Signal</keyword>
<accession>A0A0E9SHZ9</accession>
<protein>
    <submittedName>
        <fullName evidence="2">Uncharacterized protein</fullName>
    </submittedName>
</protein>
<dbReference type="EMBL" id="GBXM01067578">
    <property type="protein sequence ID" value="JAH40999.1"/>
    <property type="molecule type" value="Transcribed_RNA"/>
</dbReference>
<name>A0A0E9SHZ9_ANGAN</name>
<dbReference type="AlphaFoldDB" id="A0A0E9SHZ9"/>
<reference evidence="2" key="2">
    <citation type="journal article" date="2015" name="Fish Shellfish Immunol.">
        <title>Early steps in the European eel (Anguilla anguilla)-Vibrio vulnificus interaction in the gills: Role of the RtxA13 toxin.</title>
        <authorList>
            <person name="Callol A."/>
            <person name="Pajuelo D."/>
            <person name="Ebbesson L."/>
            <person name="Teles M."/>
            <person name="MacKenzie S."/>
            <person name="Amaro C."/>
        </authorList>
    </citation>
    <scope>NUCLEOTIDE SEQUENCE</scope>
</reference>
<organism evidence="2">
    <name type="scientific">Anguilla anguilla</name>
    <name type="common">European freshwater eel</name>
    <name type="synonym">Muraena anguilla</name>
    <dbReference type="NCBI Taxonomy" id="7936"/>
    <lineage>
        <taxon>Eukaryota</taxon>
        <taxon>Metazoa</taxon>
        <taxon>Chordata</taxon>
        <taxon>Craniata</taxon>
        <taxon>Vertebrata</taxon>
        <taxon>Euteleostomi</taxon>
        <taxon>Actinopterygii</taxon>
        <taxon>Neopterygii</taxon>
        <taxon>Teleostei</taxon>
        <taxon>Anguilliformes</taxon>
        <taxon>Anguillidae</taxon>
        <taxon>Anguilla</taxon>
    </lineage>
</organism>
<evidence type="ECO:0000256" key="1">
    <source>
        <dbReference type="SAM" id="SignalP"/>
    </source>
</evidence>
<feature type="signal peptide" evidence="1">
    <location>
        <begin position="1"/>
        <end position="31"/>
    </location>
</feature>
<feature type="chain" id="PRO_5002432191" evidence="1">
    <location>
        <begin position="32"/>
        <end position="53"/>
    </location>
</feature>